<evidence type="ECO:0000313" key="3">
    <source>
        <dbReference type="Proteomes" id="UP000479000"/>
    </source>
</evidence>
<feature type="non-terminal residue" evidence="2">
    <location>
        <position position="50"/>
    </location>
</feature>
<reference evidence="2 3" key="1">
    <citation type="submission" date="2020-02" db="EMBL/GenBank/DDBJ databases">
        <authorList>
            <person name="Ferguson B K."/>
        </authorList>
    </citation>
    <scope>NUCLEOTIDE SEQUENCE [LARGE SCALE GENOMIC DNA]</scope>
</reference>
<protein>
    <submittedName>
        <fullName evidence="2">Uncharacterized protein</fullName>
    </submittedName>
</protein>
<gene>
    <name evidence="2" type="ORF">NTEN_LOCUS21384</name>
</gene>
<dbReference type="AlphaFoldDB" id="A0A6H5HH79"/>
<evidence type="ECO:0000256" key="1">
    <source>
        <dbReference type="SAM" id="MobiDB-lite"/>
    </source>
</evidence>
<dbReference type="Proteomes" id="UP000479000">
    <property type="component" value="Unassembled WGS sequence"/>
</dbReference>
<sequence length="50" mass="6063">MREEMEGKRRQSYVSHKYEESSQQFINHPIHPIRPHFRLAYSFTTIPSKS</sequence>
<feature type="region of interest" description="Disordered" evidence="1">
    <location>
        <begin position="1"/>
        <end position="20"/>
    </location>
</feature>
<accession>A0A6H5HH79</accession>
<dbReference type="EMBL" id="CADCXU010031300">
    <property type="protein sequence ID" value="CAB0017366.1"/>
    <property type="molecule type" value="Genomic_DNA"/>
</dbReference>
<evidence type="ECO:0000313" key="2">
    <source>
        <dbReference type="EMBL" id="CAB0017366.1"/>
    </source>
</evidence>
<name>A0A6H5HH79_9HEMI</name>
<organism evidence="2 3">
    <name type="scientific">Nesidiocoris tenuis</name>
    <dbReference type="NCBI Taxonomy" id="355587"/>
    <lineage>
        <taxon>Eukaryota</taxon>
        <taxon>Metazoa</taxon>
        <taxon>Ecdysozoa</taxon>
        <taxon>Arthropoda</taxon>
        <taxon>Hexapoda</taxon>
        <taxon>Insecta</taxon>
        <taxon>Pterygota</taxon>
        <taxon>Neoptera</taxon>
        <taxon>Paraneoptera</taxon>
        <taxon>Hemiptera</taxon>
        <taxon>Heteroptera</taxon>
        <taxon>Panheteroptera</taxon>
        <taxon>Cimicomorpha</taxon>
        <taxon>Miridae</taxon>
        <taxon>Dicyphina</taxon>
        <taxon>Nesidiocoris</taxon>
    </lineage>
</organism>
<keyword evidence="3" id="KW-1185">Reference proteome</keyword>
<proteinExistence type="predicted"/>